<feature type="compositionally biased region" description="Low complexity" evidence="1">
    <location>
        <begin position="333"/>
        <end position="358"/>
    </location>
</feature>
<comment type="caution">
    <text evidence="3">The sequence shown here is derived from an EMBL/GenBank/DDBJ whole genome shotgun (WGS) entry which is preliminary data.</text>
</comment>
<feature type="region of interest" description="Disordered" evidence="1">
    <location>
        <begin position="287"/>
        <end position="360"/>
    </location>
</feature>
<keyword evidence="2" id="KW-0472">Membrane</keyword>
<dbReference type="RefSeq" id="WP_085814297.1">
    <property type="nucleotide sequence ID" value="NZ_BDQG01000001.1"/>
</dbReference>
<evidence type="ECO:0000313" key="3">
    <source>
        <dbReference type="EMBL" id="GAW68126.1"/>
    </source>
</evidence>
<organism evidence="3 4">
    <name type="scientific">Geoanaerobacter pelophilus</name>
    <dbReference type="NCBI Taxonomy" id="60036"/>
    <lineage>
        <taxon>Bacteria</taxon>
        <taxon>Pseudomonadati</taxon>
        <taxon>Thermodesulfobacteriota</taxon>
        <taxon>Desulfuromonadia</taxon>
        <taxon>Geobacterales</taxon>
        <taxon>Geobacteraceae</taxon>
        <taxon>Geoanaerobacter</taxon>
    </lineage>
</organism>
<keyword evidence="3" id="KW-0808">Transferase</keyword>
<feature type="region of interest" description="Disordered" evidence="1">
    <location>
        <begin position="199"/>
        <end position="226"/>
    </location>
</feature>
<dbReference type="Proteomes" id="UP000194153">
    <property type="component" value="Unassembled WGS sequence"/>
</dbReference>
<gene>
    <name evidence="3" type="ORF">GPEL0_01f4314</name>
</gene>
<reference evidence="4" key="1">
    <citation type="submission" date="2017-05" db="EMBL/GenBank/DDBJ databases">
        <title>Draft genome sequence of Geobacter pelophilus, a iron(III)-reducing bacteria.</title>
        <authorList>
            <person name="Aoyagi T."/>
            <person name="Koike H."/>
            <person name="Morita T."/>
            <person name="Sato Y."/>
            <person name="Habe H."/>
            <person name="Hori T."/>
        </authorList>
    </citation>
    <scope>NUCLEOTIDE SEQUENCE [LARGE SCALE GENOMIC DNA]</scope>
    <source>
        <strain evidence="4">Drf2</strain>
    </source>
</reference>
<feature type="compositionally biased region" description="Low complexity" evidence="1">
    <location>
        <begin position="300"/>
        <end position="309"/>
    </location>
</feature>
<accession>A0ABQ0MM25</accession>
<evidence type="ECO:0000256" key="2">
    <source>
        <dbReference type="SAM" id="Phobius"/>
    </source>
</evidence>
<dbReference type="EMBL" id="BDQG01000001">
    <property type="protein sequence ID" value="GAW68126.1"/>
    <property type="molecule type" value="Genomic_DNA"/>
</dbReference>
<keyword evidence="3" id="KW-0418">Kinase</keyword>
<feature type="region of interest" description="Disordered" evidence="1">
    <location>
        <begin position="123"/>
        <end position="164"/>
    </location>
</feature>
<feature type="transmembrane region" description="Helical" evidence="2">
    <location>
        <begin position="248"/>
        <end position="268"/>
    </location>
</feature>
<keyword evidence="2" id="KW-0812">Transmembrane</keyword>
<proteinExistence type="predicted"/>
<feature type="compositionally biased region" description="Pro residues" evidence="1">
    <location>
        <begin position="319"/>
        <end position="332"/>
    </location>
</feature>
<keyword evidence="2" id="KW-1133">Transmembrane helix</keyword>
<name>A0ABQ0MM25_9BACT</name>
<evidence type="ECO:0000313" key="4">
    <source>
        <dbReference type="Proteomes" id="UP000194153"/>
    </source>
</evidence>
<feature type="compositionally biased region" description="Basic and acidic residues" evidence="1">
    <location>
        <begin position="199"/>
        <end position="209"/>
    </location>
</feature>
<protein>
    <submittedName>
        <fullName evidence="3">Histidine kinase</fullName>
    </submittedName>
</protein>
<sequence length="480" mass="51038">MTSVLLISDSERVQRIFQGLDEKGVLKLQSASTLPSGEAQIASSPCDFTFVQSRISGFSGDILLRHLEKMLQKGAALVLLGDAEDAGQARKYGRQSVDLTLSDELLAQTVAAVVTGAPLPAEETVEVPAAPRPAPTQEPVPSEATDEEAEPSAAPGASPKIEATDPLASPFEEAMQRAAAGVAPIKASLLEVEDRVEIGKRGPGARKEPASPPPTAEAPVRPENDDFFAGETLQEAMRRIEKKKSRRPYLLIVPALVLIAIPLISYTVGKRSPLSLELSPSFKSAQKAPATLPAPKPKEAPAALPGALADSSGKAPAKTEPPPPQTGRPAMPPAATAARPEPQPAQKAAPPAPTAAKPVAKRGAERLPPTLEGTKPDPQYGKAHPGWERYVGLLAEYKLYRENNLYKALQVVPVAGGTISDDLFDRILREFGGADSYRVESSEKKGGYLIEQASTKGNTALTIYRNLNTRKVKGLVVYYR</sequence>
<evidence type="ECO:0000256" key="1">
    <source>
        <dbReference type="SAM" id="MobiDB-lite"/>
    </source>
</evidence>
<dbReference type="GO" id="GO:0016301">
    <property type="term" value="F:kinase activity"/>
    <property type="evidence" value="ECO:0007669"/>
    <property type="project" value="UniProtKB-KW"/>
</dbReference>
<keyword evidence="4" id="KW-1185">Reference proteome</keyword>